<dbReference type="Gene3D" id="1.10.260.40">
    <property type="entry name" value="lambda repressor-like DNA-binding domains"/>
    <property type="match status" value="1"/>
</dbReference>
<dbReference type="PROSITE" id="PS50943">
    <property type="entry name" value="HTH_CROC1"/>
    <property type="match status" value="1"/>
</dbReference>
<dbReference type="EMBL" id="CADCTC010000293">
    <property type="protein sequence ID" value="CAA9300961.1"/>
    <property type="molecule type" value="Genomic_DNA"/>
</dbReference>
<organism evidence="3">
    <name type="scientific">uncultured Chloroflexota bacterium</name>
    <dbReference type="NCBI Taxonomy" id="166587"/>
    <lineage>
        <taxon>Bacteria</taxon>
        <taxon>Bacillati</taxon>
        <taxon>Chloroflexota</taxon>
        <taxon>environmental samples</taxon>
    </lineage>
</organism>
<proteinExistence type="predicted"/>
<feature type="region of interest" description="Disordered" evidence="1">
    <location>
        <begin position="319"/>
        <end position="339"/>
    </location>
</feature>
<feature type="compositionally biased region" description="Low complexity" evidence="1">
    <location>
        <begin position="319"/>
        <end position="333"/>
    </location>
</feature>
<dbReference type="InterPro" id="IPR010982">
    <property type="entry name" value="Lambda_DNA-bd_dom_sf"/>
</dbReference>
<dbReference type="InterPro" id="IPR001387">
    <property type="entry name" value="Cro/C1-type_HTH"/>
</dbReference>
<dbReference type="SMART" id="SM00530">
    <property type="entry name" value="HTH_XRE"/>
    <property type="match status" value="1"/>
</dbReference>
<evidence type="ECO:0000313" key="3">
    <source>
        <dbReference type="EMBL" id="CAA9300961.1"/>
    </source>
</evidence>
<name>A0A6J4KB37_9CHLR</name>
<evidence type="ECO:0000256" key="1">
    <source>
        <dbReference type="SAM" id="MobiDB-lite"/>
    </source>
</evidence>
<dbReference type="CDD" id="cd00093">
    <property type="entry name" value="HTH_XRE"/>
    <property type="match status" value="1"/>
</dbReference>
<feature type="domain" description="HTH cro/C1-type" evidence="2">
    <location>
        <begin position="9"/>
        <end position="64"/>
    </location>
</feature>
<sequence length="339" mass="34705">MAETLGQRIRRLRLESHPSLTLGAVAENVLSVGLVSKVERDLVSPSLETLRHLAARLGVSPGALLDGGMVDEAALARGALDAARARLLLGDPAAAAAAAAHMATLLTAASGGRNGSAGQLRARLLALVAEARFGAGDPGLAAHAAAEAAALLPAQTTSATLSAPTGAGGRVPAPSWDLTRAEVAWALGLLERRRGRLEEAERTWTDGLACIEASGAAHPWWGYLRASLLYELGGLHEARGEVAVARDLVARAASIAAGVAQTTGPALALLAEWDRESAAPGEMAAYAAPAAACVLAVTAAAERMVRRLTQEAARLERIAASPPASRPPVAGVSHSRHLR</sequence>
<evidence type="ECO:0000259" key="2">
    <source>
        <dbReference type="PROSITE" id="PS50943"/>
    </source>
</evidence>
<gene>
    <name evidence="3" type="ORF">AVDCRST_MAG77-6003</name>
</gene>
<accession>A0A6J4KB37</accession>
<dbReference type="GO" id="GO:0003677">
    <property type="term" value="F:DNA binding"/>
    <property type="evidence" value="ECO:0007669"/>
    <property type="project" value="InterPro"/>
</dbReference>
<dbReference type="AlphaFoldDB" id="A0A6J4KB37"/>
<protein>
    <recommendedName>
        <fullName evidence="2">HTH cro/C1-type domain-containing protein</fullName>
    </recommendedName>
</protein>
<dbReference type="SUPFAM" id="SSF47413">
    <property type="entry name" value="lambda repressor-like DNA-binding domains"/>
    <property type="match status" value="1"/>
</dbReference>
<reference evidence="3" key="1">
    <citation type="submission" date="2020-02" db="EMBL/GenBank/DDBJ databases">
        <authorList>
            <person name="Meier V. D."/>
        </authorList>
    </citation>
    <scope>NUCLEOTIDE SEQUENCE</scope>
    <source>
        <strain evidence="3">AVDCRST_MAG77</strain>
    </source>
</reference>